<gene>
    <name evidence="8" type="primary">LOC118408260</name>
</gene>
<dbReference type="SUPFAM" id="SSF57440">
    <property type="entry name" value="Kringle-like"/>
    <property type="match status" value="1"/>
</dbReference>
<evidence type="ECO:0000313" key="8">
    <source>
        <dbReference type="RefSeq" id="XP_035664818.1"/>
    </source>
</evidence>
<dbReference type="KEGG" id="bfo:118408260"/>
<name>A0A9J7HT24_BRAFL</name>
<dbReference type="InterPro" id="IPR018056">
    <property type="entry name" value="Kringle_CS"/>
</dbReference>
<evidence type="ECO:0000256" key="1">
    <source>
        <dbReference type="ARBA" id="ARBA00022572"/>
    </source>
</evidence>
<dbReference type="PROSITE" id="PS00021">
    <property type="entry name" value="KRINGLE_1"/>
    <property type="match status" value="1"/>
</dbReference>
<dbReference type="Proteomes" id="UP000001554">
    <property type="component" value="Unplaced"/>
</dbReference>
<feature type="disulfide bond" evidence="3">
    <location>
        <begin position="153"/>
        <end position="230"/>
    </location>
</feature>
<dbReference type="PANTHER" id="PTHR24261">
    <property type="entry name" value="PLASMINOGEN-RELATED"/>
    <property type="match status" value="1"/>
</dbReference>
<dbReference type="PROSITE" id="PS50070">
    <property type="entry name" value="KRINGLE_2"/>
    <property type="match status" value="1"/>
</dbReference>
<dbReference type="GeneID" id="118408260"/>
<dbReference type="RefSeq" id="XP_035664818.1">
    <property type="nucleotide sequence ID" value="XM_035808925.1"/>
</dbReference>
<feature type="disulfide bond" evidence="3">
    <location>
        <begin position="202"/>
        <end position="225"/>
    </location>
</feature>
<evidence type="ECO:0000256" key="4">
    <source>
        <dbReference type="SAM" id="MobiDB-lite"/>
    </source>
</evidence>
<dbReference type="InterPro" id="IPR038178">
    <property type="entry name" value="Kringle_sf"/>
</dbReference>
<evidence type="ECO:0000256" key="3">
    <source>
        <dbReference type="PROSITE-ProRule" id="PRU00121"/>
    </source>
</evidence>
<dbReference type="PANTHER" id="PTHR24261:SF7">
    <property type="entry name" value="KRINGLE DOMAIN-CONTAINING PROTEIN"/>
    <property type="match status" value="1"/>
</dbReference>
<dbReference type="Gene3D" id="2.40.20.10">
    <property type="entry name" value="Plasminogen Kringle 4"/>
    <property type="match status" value="1"/>
</dbReference>
<keyword evidence="5" id="KW-0732">Signal</keyword>
<feature type="disulfide bond" evidence="3">
    <location>
        <begin position="174"/>
        <end position="213"/>
    </location>
</feature>
<dbReference type="PRINTS" id="PR00018">
    <property type="entry name" value="KRINGLE"/>
</dbReference>
<keyword evidence="2 3" id="KW-1015">Disulfide bond</keyword>
<dbReference type="FunFam" id="2.40.20.10:FF:000070">
    <property type="entry name" value="Uncharacterized protein"/>
    <property type="match status" value="1"/>
</dbReference>
<dbReference type="OMA" id="FTAERTC"/>
<dbReference type="Pfam" id="PF00051">
    <property type="entry name" value="Kringle"/>
    <property type="match status" value="1"/>
</dbReference>
<proteinExistence type="predicted"/>
<keyword evidence="1 3" id="KW-0420">Kringle</keyword>
<keyword evidence="7" id="KW-1185">Reference proteome</keyword>
<evidence type="ECO:0000313" key="7">
    <source>
        <dbReference type="Proteomes" id="UP000001554"/>
    </source>
</evidence>
<protein>
    <submittedName>
        <fullName evidence="8">Uncharacterized protein LOC118408260</fullName>
    </submittedName>
</protein>
<dbReference type="InterPro" id="IPR050759">
    <property type="entry name" value="Serine_protease_kringle"/>
</dbReference>
<dbReference type="SMART" id="SM00130">
    <property type="entry name" value="KR"/>
    <property type="match status" value="1"/>
</dbReference>
<feature type="chain" id="PRO_5039948236" evidence="5">
    <location>
        <begin position="24"/>
        <end position="230"/>
    </location>
</feature>
<sequence>MNYMMKTSAICLLLVSVATLTAAAPASEIISTNLVKDVCKAGTVSLTDVIKIAAEAEVTKQEMSEMKALLNKKCPEDSKDDVITVGLNQIGQLQKQMLTDMKGLTNLVNKMAFEKEIGGQEGTENQNGGEPSDPVTRPAPAPGDTCFTAERTCYTGYGHYYRGEVNVTRSGRTCQAWTDQSPHAHTRTTHNYPHDDLVGNYCRNPDIESMPWCYTTDPGTRWEVCDISTC</sequence>
<feature type="signal peptide" evidence="5">
    <location>
        <begin position="1"/>
        <end position="23"/>
    </location>
</feature>
<reference evidence="8" key="1">
    <citation type="submission" date="2025-08" db="UniProtKB">
        <authorList>
            <consortium name="RefSeq"/>
        </authorList>
    </citation>
    <scope>IDENTIFICATION</scope>
    <source>
        <strain evidence="8">S238N-H82</strain>
        <tissue evidence="8">Testes</tissue>
    </source>
</reference>
<feature type="region of interest" description="Disordered" evidence="4">
    <location>
        <begin position="119"/>
        <end position="142"/>
    </location>
</feature>
<organism evidence="7 8">
    <name type="scientific">Branchiostoma floridae</name>
    <name type="common">Florida lancelet</name>
    <name type="synonym">Amphioxus</name>
    <dbReference type="NCBI Taxonomy" id="7739"/>
    <lineage>
        <taxon>Eukaryota</taxon>
        <taxon>Metazoa</taxon>
        <taxon>Chordata</taxon>
        <taxon>Cephalochordata</taxon>
        <taxon>Leptocardii</taxon>
        <taxon>Amphioxiformes</taxon>
        <taxon>Branchiostomatidae</taxon>
        <taxon>Branchiostoma</taxon>
    </lineage>
</organism>
<evidence type="ECO:0000259" key="6">
    <source>
        <dbReference type="PROSITE" id="PS50070"/>
    </source>
</evidence>
<evidence type="ECO:0000256" key="2">
    <source>
        <dbReference type="ARBA" id="ARBA00023157"/>
    </source>
</evidence>
<dbReference type="CDD" id="cd00108">
    <property type="entry name" value="KR"/>
    <property type="match status" value="1"/>
</dbReference>
<dbReference type="AlphaFoldDB" id="A0A9J7HT24"/>
<evidence type="ECO:0000256" key="5">
    <source>
        <dbReference type="SAM" id="SignalP"/>
    </source>
</evidence>
<feature type="domain" description="Kringle" evidence="6">
    <location>
        <begin position="152"/>
        <end position="230"/>
    </location>
</feature>
<accession>A0A9J7HT24</accession>
<dbReference type="InterPro" id="IPR000001">
    <property type="entry name" value="Kringle"/>
</dbReference>
<dbReference type="OrthoDB" id="41905at2759"/>
<dbReference type="InterPro" id="IPR013806">
    <property type="entry name" value="Kringle-like"/>
</dbReference>